<evidence type="ECO:0000313" key="8">
    <source>
        <dbReference type="Proteomes" id="UP000320475"/>
    </source>
</evidence>
<accession>A0A507CZ25</accession>
<dbReference type="GO" id="GO:0016020">
    <property type="term" value="C:membrane"/>
    <property type="evidence" value="ECO:0007669"/>
    <property type="project" value="TreeGrafter"/>
</dbReference>
<name>A0A507CZ25_9FUNG</name>
<comment type="caution">
    <text evidence="5">The sequence shown here is derived from an EMBL/GenBank/DDBJ whole genome shotgun (WGS) entry which is preliminary data.</text>
</comment>
<dbReference type="PROSITE" id="PS51677">
    <property type="entry name" value="NODB"/>
    <property type="match status" value="1"/>
</dbReference>
<sequence length="399" mass="43372">MYLYKSVIALYILGWLLSGCLSLVAPPPAIPQMPVNGRFPDPDERVMINQTYLNDPIIVNGLAYVESVVPANLLSIPLSRYILFGNVTYTADPAATCYWQQDQCVRATTGPWGQPDIVTCPNDYDWGLAYDDAPTSNLVGTSHVNDTTTLLAVLDQMNIKASFFVTGSQASYEGPTLQQIAKDNQHIAHHTWTHHPMTSLTNAQIVAEMLYTQAMIYNVTGLAPVYFRPPYGDIDDRVRAIVNALGFRVAIWVKGYDSRDSDVVPSAASYQPVLRTVQGWFNTKPGFISLQHTISTFTNGVAEDALKAIIAMGGIKNQMQAIPQCLGDTAWYRNKNVTTKFNTCTIPSGCGTTNSSTNATSTIPVMATEAVVNAKSCAATPQLSSTAVALIGLLSYVLL</sequence>
<dbReference type="PANTHER" id="PTHR10587:SF133">
    <property type="entry name" value="CHITIN DEACETYLASE 1-RELATED"/>
    <property type="match status" value="1"/>
</dbReference>
<dbReference type="GO" id="GO:0005975">
    <property type="term" value="P:carbohydrate metabolic process"/>
    <property type="evidence" value="ECO:0007669"/>
    <property type="project" value="InterPro"/>
</dbReference>
<dbReference type="PANTHER" id="PTHR10587">
    <property type="entry name" value="GLYCOSYL TRANSFERASE-RELATED"/>
    <property type="match status" value="1"/>
</dbReference>
<evidence type="ECO:0000259" key="4">
    <source>
        <dbReference type="PROSITE" id="PS51677"/>
    </source>
</evidence>
<dbReference type="GO" id="GO:0046872">
    <property type="term" value="F:metal ion binding"/>
    <property type="evidence" value="ECO:0007669"/>
    <property type="project" value="UniProtKB-KW"/>
</dbReference>
<evidence type="ECO:0000313" key="6">
    <source>
        <dbReference type="EMBL" id="TPX49215.1"/>
    </source>
</evidence>
<evidence type="ECO:0000313" key="5">
    <source>
        <dbReference type="EMBL" id="TPX44395.1"/>
    </source>
</evidence>
<dbReference type="STRING" id="286115.A0A507CZ25"/>
<dbReference type="InterPro" id="IPR050248">
    <property type="entry name" value="Polysacc_deacetylase_ArnD"/>
</dbReference>
<keyword evidence="2" id="KW-0378">Hydrolase</keyword>
<dbReference type="InterPro" id="IPR011330">
    <property type="entry name" value="Glyco_hydro/deAcase_b/a-brl"/>
</dbReference>
<feature type="domain" description="NodB homology" evidence="4">
    <location>
        <begin position="124"/>
        <end position="318"/>
    </location>
</feature>
<feature type="chain" id="PRO_5033463833" description="NodB homology domain-containing protein" evidence="3">
    <location>
        <begin position="23"/>
        <end position="399"/>
    </location>
</feature>
<feature type="signal peptide" evidence="3">
    <location>
        <begin position="1"/>
        <end position="22"/>
    </location>
</feature>
<dbReference type="VEuPathDB" id="FungiDB:SeMB42_g04349"/>
<proteinExistence type="predicted"/>
<protein>
    <recommendedName>
        <fullName evidence="4">NodB homology domain-containing protein</fullName>
    </recommendedName>
</protein>
<dbReference type="OrthoDB" id="407355at2759"/>
<keyword evidence="3" id="KW-0732">Signal</keyword>
<dbReference type="Proteomes" id="UP000317494">
    <property type="component" value="Unassembled WGS sequence"/>
</dbReference>
<evidence type="ECO:0000313" key="7">
    <source>
        <dbReference type="Proteomes" id="UP000317494"/>
    </source>
</evidence>
<organism evidence="5 7">
    <name type="scientific">Synchytrium endobioticum</name>
    <dbReference type="NCBI Taxonomy" id="286115"/>
    <lineage>
        <taxon>Eukaryota</taxon>
        <taxon>Fungi</taxon>
        <taxon>Fungi incertae sedis</taxon>
        <taxon>Chytridiomycota</taxon>
        <taxon>Chytridiomycota incertae sedis</taxon>
        <taxon>Chytridiomycetes</taxon>
        <taxon>Synchytriales</taxon>
        <taxon>Synchytriaceae</taxon>
        <taxon>Synchytrium</taxon>
    </lineage>
</organism>
<dbReference type="Proteomes" id="UP000320475">
    <property type="component" value="Unassembled WGS sequence"/>
</dbReference>
<dbReference type="GO" id="GO:0004099">
    <property type="term" value="F:chitin deacetylase activity"/>
    <property type="evidence" value="ECO:0007669"/>
    <property type="project" value="UniProtKB-ARBA"/>
</dbReference>
<dbReference type="PROSITE" id="PS51257">
    <property type="entry name" value="PROKAR_LIPOPROTEIN"/>
    <property type="match status" value="1"/>
</dbReference>
<dbReference type="SUPFAM" id="SSF88713">
    <property type="entry name" value="Glycoside hydrolase/deacetylase"/>
    <property type="match status" value="1"/>
</dbReference>
<keyword evidence="1" id="KW-0479">Metal-binding</keyword>
<dbReference type="EMBL" id="QEAM01000038">
    <property type="protein sequence ID" value="TPX49215.1"/>
    <property type="molecule type" value="Genomic_DNA"/>
</dbReference>
<dbReference type="AlphaFoldDB" id="A0A507CZ25"/>
<dbReference type="EMBL" id="QEAN01000173">
    <property type="protein sequence ID" value="TPX44395.1"/>
    <property type="molecule type" value="Genomic_DNA"/>
</dbReference>
<dbReference type="InterPro" id="IPR002509">
    <property type="entry name" value="NODB_dom"/>
</dbReference>
<gene>
    <name evidence="6" type="ORF">SeLEV6574_g01617</name>
    <name evidence="5" type="ORF">SeMB42_g04349</name>
</gene>
<evidence type="ECO:0000256" key="1">
    <source>
        <dbReference type="ARBA" id="ARBA00022723"/>
    </source>
</evidence>
<reference evidence="7 8" key="1">
    <citation type="journal article" date="2019" name="Sci. Rep.">
        <title>Comparative genomics of chytrid fungi reveal insights into the obligate biotrophic and pathogenic lifestyle of Synchytrium endobioticum.</title>
        <authorList>
            <person name="van de Vossenberg B.T.L.H."/>
            <person name="Warris S."/>
            <person name="Nguyen H.D.T."/>
            <person name="van Gent-Pelzer M.P.E."/>
            <person name="Joly D.L."/>
            <person name="van de Geest H.C."/>
            <person name="Bonants P.J.M."/>
            <person name="Smith D.S."/>
            <person name="Levesque C.A."/>
            <person name="van der Lee T.A.J."/>
        </authorList>
    </citation>
    <scope>NUCLEOTIDE SEQUENCE [LARGE SCALE GENOMIC DNA]</scope>
    <source>
        <strain evidence="6 8">LEV6574</strain>
        <strain evidence="5 7">MB42</strain>
    </source>
</reference>
<dbReference type="Gene3D" id="3.20.20.370">
    <property type="entry name" value="Glycoside hydrolase/deacetylase"/>
    <property type="match status" value="1"/>
</dbReference>
<dbReference type="GO" id="GO:0009272">
    <property type="term" value="P:fungal-type cell wall biogenesis"/>
    <property type="evidence" value="ECO:0007669"/>
    <property type="project" value="UniProtKB-ARBA"/>
</dbReference>
<evidence type="ECO:0000256" key="3">
    <source>
        <dbReference type="SAM" id="SignalP"/>
    </source>
</evidence>
<keyword evidence="7" id="KW-1185">Reference proteome</keyword>
<evidence type="ECO:0000256" key="2">
    <source>
        <dbReference type="ARBA" id="ARBA00022801"/>
    </source>
</evidence>
<dbReference type="Pfam" id="PF01522">
    <property type="entry name" value="Polysacc_deac_1"/>
    <property type="match status" value="1"/>
</dbReference>